<dbReference type="Pfam" id="PF00621">
    <property type="entry name" value="RhoGEF"/>
    <property type="match status" value="1"/>
</dbReference>
<evidence type="ECO:0000256" key="3">
    <source>
        <dbReference type="SAM" id="MobiDB-lite"/>
    </source>
</evidence>
<dbReference type="SMART" id="SM00326">
    <property type="entry name" value="SH3"/>
    <property type="match status" value="1"/>
</dbReference>
<evidence type="ECO:0000259" key="4">
    <source>
        <dbReference type="PROSITE" id="PS50002"/>
    </source>
</evidence>
<keyword evidence="1 2" id="KW-0728">SH3 domain</keyword>
<feature type="compositionally biased region" description="Polar residues" evidence="3">
    <location>
        <begin position="96"/>
        <end position="106"/>
    </location>
</feature>
<name>A0AAV7JXK2_9METZ</name>
<evidence type="ECO:0000313" key="7">
    <source>
        <dbReference type="Proteomes" id="UP001165289"/>
    </source>
</evidence>
<gene>
    <name evidence="6" type="ORF">LOD99_3720</name>
</gene>
<feature type="region of interest" description="Disordered" evidence="3">
    <location>
        <begin position="70"/>
        <end position="89"/>
    </location>
</feature>
<accession>A0AAV7JXK2</accession>
<dbReference type="Gene3D" id="1.20.900.10">
    <property type="entry name" value="Dbl homology (DH) domain"/>
    <property type="match status" value="1"/>
</dbReference>
<dbReference type="Proteomes" id="UP001165289">
    <property type="component" value="Unassembled WGS sequence"/>
</dbReference>
<dbReference type="GO" id="GO:0035556">
    <property type="term" value="P:intracellular signal transduction"/>
    <property type="evidence" value="ECO:0007669"/>
    <property type="project" value="InterPro"/>
</dbReference>
<keyword evidence="7" id="KW-1185">Reference proteome</keyword>
<dbReference type="InterPro" id="IPR000219">
    <property type="entry name" value="DH_dom"/>
</dbReference>
<feature type="compositionally biased region" description="Polar residues" evidence="3">
    <location>
        <begin position="275"/>
        <end position="290"/>
    </location>
</feature>
<evidence type="ECO:0000256" key="2">
    <source>
        <dbReference type="PROSITE-ProRule" id="PRU00192"/>
    </source>
</evidence>
<feature type="domain" description="SH3" evidence="4">
    <location>
        <begin position="1088"/>
        <end position="1149"/>
    </location>
</feature>
<dbReference type="Pfam" id="PF00018">
    <property type="entry name" value="SH3_1"/>
    <property type="match status" value="1"/>
</dbReference>
<dbReference type="InterPro" id="IPR047271">
    <property type="entry name" value="Ephexin-like"/>
</dbReference>
<dbReference type="PANTHER" id="PTHR12845">
    <property type="entry name" value="GUANINE NUCLEOTIDE EXCHANGE FACTOR"/>
    <property type="match status" value="1"/>
</dbReference>
<dbReference type="CDD" id="cd11793">
    <property type="entry name" value="SH3_ephexin1_like"/>
    <property type="match status" value="1"/>
</dbReference>
<dbReference type="PROSITE" id="PS50002">
    <property type="entry name" value="SH3"/>
    <property type="match status" value="1"/>
</dbReference>
<evidence type="ECO:0000259" key="5">
    <source>
        <dbReference type="PROSITE" id="PS50010"/>
    </source>
</evidence>
<dbReference type="PROSITE" id="PS00741">
    <property type="entry name" value="DH_1"/>
    <property type="match status" value="1"/>
</dbReference>
<feature type="region of interest" description="Disordered" evidence="3">
    <location>
        <begin position="237"/>
        <end position="257"/>
    </location>
</feature>
<dbReference type="CDD" id="cd00160">
    <property type="entry name" value="RhoGEF"/>
    <property type="match status" value="1"/>
</dbReference>
<proteinExistence type="predicted"/>
<dbReference type="InterPro" id="IPR036028">
    <property type="entry name" value="SH3-like_dom_sf"/>
</dbReference>
<dbReference type="PANTHER" id="PTHR12845:SF5">
    <property type="entry name" value="EPHEXIN, ISOFORM D"/>
    <property type="match status" value="1"/>
</dbReference>
<dbReference type="EMBL" id="JAKMXF010000288">
    <property type="protein sequence ID" value="KAI6653195.1"/>
    <property type="molecule type" value="Genomic_DNA"/>
</dbReference>
<dbReference type="InterPro" id="IPR001452">
    <property type="entry name" value="SH3_domain"/>
</dbReference>
<dbReference type="SUPFAM" id="SSF50044">
    <property type="entry name" value="SH3-domain"/>
    <property type="match status" value="1"/>
</dbReference>
<dbReference type="Gene3D" id="2.30.30.40">
    <property type="entry name" value="SH3 Domains"/>
    <property type="match status" value="1"/>
</dbReference>
<dbReference type="PROSITE" id="PS50010">
    <property type="entry name" value="DH_2"/>
    <property type="match status" value="1"/>
</dbReference>
<feature type="domain" description="DH" evidence="5">
    <location>
        <begin position="714"/>
        <end position="903"/>
    </location>
</feature>
<dbReference type="GO" id="GO:0005085">
    <property type="term" value="F:guanyl-nucleotide exchange factor activity"/>
    <property type="evidence" value="ECO:0007669"/>
    <property type="project" value="InterPro"/>
</dbReference>
<dbReference type="AlphaFoldDB" id="A0AAV7JXK2"/>
<evidence type="ECO:0000256" key="1">
    <source>
        <dbReference type="ARBA" id="ARBA00022443"/>
    </source>
</evidence>
<sequence length="1176" mass="134748">MELRCKPSLIAQYSSSCSPLEDDIYLGSNAGDDLVGILHTDLIVIPHTGSEPVRNQLIPESWSELEDGSLDHSIQKNNNNNNISRRNRPHRLNNIEQPLSRNNRNNKGVRIPPSVRNTSKKICPAIKKKLIVKTLIYPKGRGVSEEDSMAMGDEWGTERDIGFEDCQEEMVFSNKKKKKDRKLGIPNASISLETNLIHRSFCKPILNTTPRHSRPPHCRPVRTKRIFKRDNYLCGGDISTQETTTPAPDSSDSSSEDIITTDTSTAVLTEISDSQLTTLPSLPKQSPHSSTDSDHNMHTPRSPQITPKVDFKCTDYSEISRTSSDEDNKKFPIKIPDRPPSVVIHDLMPAPSIEKPPICPSTYAVPVKLKTPNSKYRKRSSSTAGIEYMVSPPLPPKPAKYLHMKPPLLIANRRMSQSFSTNDLMKISPQRRVPPSPPNTAVQLISAPLSPLTSSQVVTDTWSKAEAGVYPPMPPSRHEDTCIMPQEEFDSLSYNKDDMLHVNKEPKNKLTRTKSVEISNKIHSSMSSNHIADDDMSVVSRLRDENYDLNKKIHRKDANFVHNRTRSFDFENNHMDNFIPMPGHQPPLTTIGYLPSSMQDSLEDPEQVIQMLNDMAHKKNIKLEISNVTSQESELTVPPLQMCSSANITASNYEDSKGKKFKLVLTFHQVKENHESPKKMSYTTLRRVKVPLWSHQEKVKTAGLVKNLSLREIKRQEAMYEVYTTEVSYKLSLSILAKFRNDSRLNPNLPEEFRVISQTDQTHLFSNACAMLEASKLVATQLRNRVENSLIIESVTDILLNNLASFDCFIPYCKNQYYQSLKYKHLLSHNPKFVEIVTHLERDKECHNLDLTSFLMLPVQRITRLPLLLSNILEYTPEKHEDYLSVKTALLKLREIAYRCDIEAQRLSSLEGLHAISRSLMYPPTMKTLPIVDPKRHLVRRGEIYRVQWRMRKLMRPEIKFERIHLILLTDIAILTYLPKKCMKSDAMTYQVIDYCKRQLLTYNPIGIINKQPFPSRNRNNFYMMSRWVVSRKLIPNAFALHMLENNRERDACYLLVPNDSTEATRWAQAISPPLVPCIPGEQLYHEFEYPQFQAISNYTAQLPDELSLDIGDVVSIRRKMPDGWFEGQRMRDDKQGWFPSNHAVEVVNEATRNKNVRKAQELRRISTLIKYSDLL</sequence>
<dbReference type="InterPro" id="IPR001331">
    <property type="entry name" value="GDS_CDC24_CS"/>
</dbReference>
<dbReference type="InterPro" id="IPR035899">
    <property type="entry name" value="DBL_dom_sf"/>
</dbReference>
<dbReference type="SMART" id="SM00325">
    <property type="entry name" value="RhoGEF"/>
    <property type="match status" value="1"/>
</dbReference>
<evidence type="ECO:0000313" key="6">
    <source>
        <dbReference type="EMBL" id="KAI6653195.1"/>
    </source>
</evidence>
<feature type="region of interest" description="Disordered" evidence="3">
    <location>
        <begin position="96"/>
        <end position="116"/>
    </location>
</feature>
<dbReference type="SUPFAM" id="SSF48065">
    <property type="entry name" value="DBL homology domain (DH-domain)"/>
    <property type="match status" value="1"/>
</dbReference>
<feature type="region of interest" description="Disordered" evidence="3">
    <location>
        <begin position="275"/>
        <end position="309"/>
    </location>
</feature>
<reference evidence="6 7" key="1">
    <citation type="journal article" date="2023" name="BMC Biol.">
        <title>The compact genome of the sponge Oopsacas minuta (Hexactinellida) is lacking key metazoan core genes.</title>
        <authorList>
            <person name="Santini S."/>
            <person name="Schenkelaars Q."/>
            <person name="Jourda C."/>
            <person name="Duchesne M."/>
            <person name="Belahbib H."/>
            <person name="Rocher C."/>
            <person name="Selva M."/>
            <person name="Riesgo A."/>
            <person name="Vervoort M."/>
            <person name="Leys S.P."/>
            <person name="Kodjabachian L."/>
            <person name="Le Bivic A."/>
            <person name="Borchiellini C."/>
            <person name="Claverie J.M."/>
            <person name="Renard E."/>
        </authorList>
    </citation>
    <scope>NUCLEOTIDE SEQUENCE [LARGE SCALE GENOMIC DNA]</scope>
    <source>
        <strain evidence="6">SPO-2</strain>
    </source>
</reference>
<protein>
    <submittedName>
        <fullName evidence="6">RhoGEF domain protein</fullName>
    </submittedName>
</protein>
<feature type="compositionally biased region" description="Low complexity" evidence="3">
    <location>
        <begin position="242"/>
        <end position="257"/>
    </location>
</feature>
<organism evidence="6 7">
    <name type="scientific">Oopsacas minuta</name>
    <dbReference type="NCBI Taxonomy" id="111878"/>
    <lineage>
        <taxon>Eukaryota</taxon>
        <taxon>Metazoa</taxon>
        <taxon>Porifera</taxon>
        <taxon>Hexactinellida</taxon>
        <taxon>Hexasterophora</taxon>
        <taxon>Lyssacinosida</taxon>
        <taxon>Leucopsacidae</taxon>
        <taxon>Oopsacas</taxon>
    </lineage>
</organism>
<comment type="caution">
    <text evidence="6">The sequence shown here is derived from an EMBL/GenBank/DDBJ whole genome shotgun (WGS) entry which is preliminary data.</text>
</comment>